<feature type="transmembrane region" description="Helical" evidence="10">
    <location>
        <begin position="252"/>
        <end position="269"/>
    </location>
</feature>
<dbReference type="KEGG" id="slb:AWJ20_3729"/>
<keyword evidence="12" id="KW-1185">Reference proteome</keyword>
<evidence type="ECO:0000256" key="7">
    <source>
        <dbReference type="ARBA" id="ARBA00035120"/>
    </source>
</evidence>
<proteinExistence type="inferred from homology"/>
<dbReference type="InterPro" id="IPR003691">
    <property type="entry name" value="FluC"/>
</dbReference>
<protein>
    <submittedName>
        <fullName evidence="11">Fex2p</fullName>
    </submittedName>
</protein>
<accession>A0A167BX54</accession>
<name>A0A167BX54_9ASCO</name>
<evidence type="ECO:0000256" key="8">
    <source>
        <dbReference type="ARBA" id="ARBA00035585"/>
    </source>
</evidence>
<evidence type="ECO:0000256" key="2">
    <source>
        <dbReference type="ARBA" id="ARBA00004651"/>
    </source>
</evidence>
<dbReference type="EMBL" id="CP014500">
    <property type="protein sequence ID" value="ANB10935.1"/>
    <property type="molecule type" value="Genomic_DNA"/>
</dbReference>
<feature type="transmembrane region" description="Helical" evidence="10">
    <location>
        <begin position="179"/>
        <end position="202"/>
    </location>
</feature>
<dbReference type="AlphaFoldDB" id="A0A167BX54"/>
<comment type="function">
    <text evidence="1">Fluoride channel required for the rapid expulsion of cytoplasmic fluoride.</text>
</comment>
<evidence type="ECO:0000256" key="3">
    <source>
        <dbReference type="ARBA" id="ARBA00022475"/>
    </source>
</evidence>
<feature type="transmembrane region" description="Helical" evidence="10">
    <location>
        <begin position="353"/>
        <end position="377"/>
    </location>
</feature>
<sequence>MDEVAESSDPSTGSSVRGHVEPKGEEQYRRFRRHVFVTVISNKYIDVVVLHLLLAFFGITGVLARVGLTRLTSFPGSQNGGVLWSNFGGCLLMGILVRSEALFGDLIVIEQMAPLDVVEHGASGNVLRRTYTRKEKIPLYIGLATGVCGSITSFSTFMIELFQLSALQPPTGVSYPNPGYGVMAFLSYLIITLTVSFGGYFCGFHVADGIEKFFPISLATYTLIIEVLGAMLGLTAWVAVIVLAILIPQWRYWTFACIFGPFGVYARFWSARLFNKITHKFLVGTFIANMIATAILCALIILQRGQTPSHGLIIKSKLQCQAISALQDGFCGNFSTISSFIAELVAFRSKRNAYIYGGISIGGGFSIVVVILGSYAWTRGISAVAAC</sequence>
<evidence type="ECO:0000256" key="4">
    <source>
        <dbReference type="ARBA" id="ARBA00022692"/>
    </source>
</evidence>
<comment type="catalytic activity">
    <reaction evidence="8">
        <text>fluoride(in) = fluoride(out)</text>
        <dbReference type="Rhea" id="RHEA:76159"/>
        <dbReference type="ChEBI" id="CHEBI:17051"/>
    </reaction>
    <physiologicalReaction direction="left-to-right" evidence="8">
        <dbReference type="Rhea" id="RHEA:76160"/>
    </physiologicalReaction>
</comment>
<keyword evidence="3" id="KW-1003">Cell membrane</keyword>
<keyword evidence="6 10" id="KW-0472">Membrane</keyword>
<dbReference type="PANTHER" id="PTHR28259:SF1">
    <property type="entry name" value="FLUORIDE EXPORT PROTEIN 1-RELATED"/>
    <property type="match status" value="1"/>
</dbReference>
<dbReference type="GO" id="GO:1903425">
    <property type="term" value="F:fluoride transmembrane transporter activity"/>
    <property type="evidence" value="ECO:0007669"/>
    <property type="project" value="TreeGrafter"/>
</dbReference>
<evidence type="ECO:0000256" key="5">
    <source>
        <dbReference type="ARBA" id="ARBA00022989"/>
    </source>
</evidence>
<dbReference type="GO" id="GO:0005886">
    <property type="term" value="C:plasma membrane"/>
    <property type="evidence" value="ECO:0007669"/>
    <property type="project" value="UniProtKB-SubCell"/>
</dbReference>
<evidence type="ECO:0000256" key="9">
    <source>
        <dbReference type="SAM" id="MobiDB-lite"/>
    </source>
</evidence>
<keyword evidence="4 10" id="KW-0812">Transmembrane</keyword>
<comment type="subcellular location">
    <subcellularLocation>
        <location evidence="2">Cell membrane</location>
        <topology evidence="2">Multi-pass membrane protein</topology>
    </subcellularLocation>
</comment>
<feature type="transmembrane region" description="Helical" evidence="10">
    <location>
        <begin position="48"/>
        <end position="68"/>
    </location>
</feature>
<reference evidence="11 12" key="1">
    <citation type="submission" date="2016-02" db="EMBL/GenBank/DDBJ databases">
        <title>Complete genome sequence and transcriptome regulation of the pentose utilising yeast Sugiyamaella lignohabitans.</title>
        <authorList>
            <person name="Bellasio M."/>
            <person name="Peymann A."/>
            <person name="Valli M."/>
            <person name="Sipitzky M."/>
            <person name="Graf A."/>
            <person name="Sauer M."/>
            <person name="Marx H."/>
            <person name="Mattanovich D."/>
        </authorList>
    </citation>
    <scope>NUCLEOTIDE SEQUENCE [LARGE SCALE GENOMIC DNA]</scope>
    <source>
        <strain evidence="11 12">CBS 10342</strain>
    </source>
</reference>
<dbReference type="Proteomes" id="UP000189580">
    <property type="component" value="Chromosome c"/>
</dbReference>
<organism evidence="11 12">
    <name type="scientific">Sugiyamaella lignohabitans</name>
    <dbReference type="NCBI Taxonomy" id="796027"/>
    <lineage>
        <taxon>Eukaryota</taxon>
        <taxon>Fungi</taxon>
        <taxon>Dikarya</taxon>
        <taxon>Ascomycota</taxon>
        <taxon>Saccharomycotina</taxon>
        <taxon>Dipodascomycetes</taxon>
        <taxon>Dipodascales</taxon>
        <taxon>Trichomonascaceae</taxon>
        <taxon>Sugiyamaella</taxon>
    </lineage>
</organism>
<evidence type="ECO:0000313" key="11">
    <source>
        <dbReference type="EMBL" id="ANB10935.1"/>
    </source>
</evidence>
<feature type="transmembrane region" description="Helical" evidence="10">
    <location>
        <begin position="137"/>
        <end position="159"/>
    </location>
</feature>
<dbReference type="OrthoDB" id="409792at2759"/>
<evidence type="ECO:0000256" key="1">
    <source>
        <dbReference type="ARBA" id="ARBA00002598"/>
    </source>
</evidence>
<feature type="region of interest" description="Disordered" evidence="9">
    <location>
        <begin position="1"/>
        <end position="21"/>
    </location>
</feature>
<feature type="transmembrane region" description="Helical" evidence="10">
    <location>
        <begin position="223"/>
        <end position="246"/>
    </location>
</feature>
<keyword evidence="5 10" id="KW-1133">Transmembrane helix</keyword>
<evidence type="ECO:0000313" key="12">
    <source>
        <dbReference type="Proteomes" id="UP000189580"/>
    </source>
</evidence>
<dbReference type="GeneID" id="30035782"/>
<feature type="transmembrane region" description="Helical" evidence="10">
    <location>
        <begin position="281"/>
        <end position="302"/>
    </location>
</feature>
<dbReference type="RefSeq" id="XP_018733412.1">
    <property type="nucleotide sequence ID" value="XM_018880753.1"/>
</dbReference>
<dbReference type="Pfam" id="PF02537">
    <property type="entry name" value="CRCB"/>
    <property type="match status" value="2"/>
</dbReference>
<evidence type="ECO:0000256" key="6">
    <source>
        <dbReference type="ARBA" id="ARBA00023136"/>
    </source>
</evidence>
<dbReference type="PANTHER" id="PTHR28259">
    <property type="entry name" value="FLUORIDE EXPORT PROTEIN 1-RELATED"/>
    <property type="match status" value="1"/>
</dbReference>
<comment type="similarity">
    <text evidence="7">Belongs to the fluoride channel Fluc/FEX (TC 1.A.43) family.</text>
</comment>
<gene>
    <name evidence="11" type="primary">FEX2</name>
    <name evidence="11" type="ORF">AWJ20_3729</name>
</gene>
<evidence type="ECO:0000256" key="10">
    <source>
        <dbReference type="SAM" id="Phobius"/>
    </source>
</evidence>